<dbReference type="InterPro" id="IPR028892">
    <property type="entry name" value="ADE"/>
</dbReference>
<evidence type="ECO:0000313" key="8">
    <source>
        <dbReference type="EMBL" id="ELR10925.1"/>
    </source>
</evidence>
<comment type="cofactor">
    <cofactor evidence="1">
        <name>Zn(2+)</name>
        <dbReference type="ChEBI" id="CHEBI:29105"/>
    </cofactor>
</comment>
<evidence type="ECO:0000256" key="5">
    <source>
        <dbReference type="ARBA" id="ARBA00022833"/>
    </source>
</evidence>
<keyword evidence="5" id="KW-0862">Zinc</keyword>
<dbReference type="OrthoDB" id="272271at2759"/>
<dbReference type="STRING" id="1257118.L8GCK4"/>
<dbReference type="GO" id="GO:0043103">
    <property type="term" value="P:hypoxanthine salvage"/>
    <property type="evidence" value="ECO:0007669"/>
    <property type="project" value="TreeGrafter"/>
</dbReference>
<dbReference type="GeneID" id="14911310"/>
<keyword evidence="4" id="KW-0378">Hydrolase</keyword>
<evidence type="ECO:0000256" key="1">
    <source>
        <dbReference type="ARBA" id="ARBA00001947"/>
    </source>
</evidence>
<dbReference type="GO" id="GO:0003876">
    <property type="term" value="F:AMP deaminase activity"/>
    <property type="evidence" value="ECO:0007669"/>
    <property type="project" value="InterPro"/>
</dbReference>
<evidence type="ECO:0000256" key="2">
    <source>
        <dbReference type="ARBA" id="ARBA00006676"/>
    </source>
</evidence>
<evidence type="ECO:0000256" key="3">
    <source>
        <dbReference type="ARBA" id="ARBA00022723"/>
    </source>
</evidence>
<keyword evidence="3" id="KW-0479">Metal-binding</keyword>
<dbReference type="OMA" id="RSNWIFC"/>
<dbReference type="InterPro" id="IPR032466">
    <property type="entry name" value="Metal_Hydrolase"/>
</dbReference>
<dbReference type="InterPro" id="IPR006329">
    <property type="entry name" value="AMPD"/>
</dbReference>
<dbReference type="AlphaFoldDB" id="L8GCK4"/>
<dbReference type="PANTHER" id="PTHR43114:SF6">
    <property type="entry name" value="ADENINE DEAMINASE"/>
    <property type="match status" value="1"/>
</dbReference>
<dbReference type="InterPro" id="IPR001365">
    <property type="entry name" value="A_deaminase_dom"/>
</dbReference>
<dbReference type="Gene3D" id="3.20.20.140">
    <property type="entry name" value="Metal-dependent hydrolases"/>
    <property type="match status" value="2"/>
</dbReference>
<dbReference type="SUPFAM" id="SSF51556">
    <property type="entry name" value="Metallo-dependent hydrolases"/>
    <property type="match status" value="1"/>
</dbReference>
<reference evidence="8 9" key="1">
    <citation type="journal article" date="2013" name="Genome Biol.">
        <title>Genome of Acanthamoeba castellanii highlights extensive lateral gene transfer and early evolution of tyrosine kinase signaling.</title>
        <authorList>
            <person name="Clarke M."/>
            <person name="Lohan A.J."/>
            <person name="Liu B."/>
            <person name="Lagkouvardos I."/>
            <person name="Roy S."/>
            <person name="Zafar N."/>
            <person name="Bertelli C."/>
            <person name="Schilde C."/>
            <person name="Kianianmomeni A."/>
            <person name="Burglin T.R."/>
            <person name="Frech C."/>
            <person name="Turcotte B."/>
            <person name="Kopec K.O."/>
            <person name="Synnott J.M."/>
            <person name="Choo C."/>
            <person name="Paponov I."/>
            <person name="Finkler A."/>
            <person name="Soon Heng Tan C."/>
            <person name="Hutchins A.P."/>
            <person name="Weinmeier T."/>
            <person name="Rattei T."/>
            <person name="Chu J.S."/>
            <person name="Gimenez G."/>
            <person name="Irimia M."/>
            <person name="Rigden D.J."/>
            <person name="Fitzpatrick D.A."/>
            <person name="Lorenzo-Morales J."/>
            <person name="Bateman A."/>
            <person name="Chiu C.H."/>
            <person name="Tang P."/>
            <person name="Hegemann P."/>
            <person name="Fromm H."/>
            <person name="Raoult D."/>
            <person name="Greub G."/>
            <person name="Miranda-Saavedra D."/>
            <person name="Chen N."/>
            <person name="Nash P."/>
            <person name="Ginger M.L."/>
            <person name="Horn M."/>
            <person name="Schaap P."/>
            <person name="Caler L."/>
            <person name="Loftus B."/>
        </authorList>
    </citation>
    <scope>NUCLEOTIDE SEQUENCE [LARGE SCALE GENOMIC DNA]</scope>
    <source>
        <strain evidence="8 9">Neff</strain>
    </source>
</reference>
<organism evidence="8 9">
    <name type="scientific">Acanthamoeba castellanii (strain ATCC 30010 / Neff)</name>
    <dbReference type="NCBI Taxonomy" id="1257118"/>
    <lineage>
        <taxon>Eukaryota</taxon>
        <taxon>Amoebozoa</taxon>
        <taxon>Discosea</taxon>
        <taxon>Longamoebia</taxon>
        <taxon>Centramoebida</taxon>
        <taxon>Acanthamoebidae</taxon>
        <taxon>Acanthamoeba</taxon>
    </lineage>
</organism>
<keyword evidence="9" id="KW-1185">Reference proteome</keyword>
<dbReference type="GO" id="GO:0006146">
    <property type="term" value="P:adenine catabolic process"/>
    <property type="evidence" value="ECO:0007669"/>
    <property type="project" value="InterPro"/>
</dbReference>
<dbReference type="PANTHER" id="PTHR43114">
    <property type="entry name" value="ADENINE DEAMINASE"/>
    <property type="match status" value="1"/>
</dbReference>
<keyword evidence="6" id="KW-0546">Nucleotide metabolism</keyword>
<dbReference type="InterPro" id="IPR006330">
    <property type="entry name" value="Ado/ade_deaminase"/>
</dbReference>
<dbReference type="HAMAP" id="MF_01962">
    <property type="entry name" value="Adenine_deaminase"/>
    <property type="match status" value="1"/>
</dbReference>
<feature type="domain" description="Adenosine deaminase" evidence="7">
    <location>
        <begin position="21"/>
        <end position="203"/>
    </location>
</feature>
<comment type="similarity">
    <text evidence="2">Belongs to the metallo-dependent hydrolases superfamily. Adenosine and AMP deaminases family.</text>
</comment>
<dbReference type="Proteomes" id="UP000011083">
    <property type="component" value="Unassembled WGS sequence"/>
</dbReference>
<sequence>MDNEATTTCSHKLREACLTIPKAELHLHIEGTLEPELMFALAKRNGVELDYASLEEAHQAREHFTSLSSFLDLYYQGAKVLQKEEDFYDLTRAYLTKSKKQGLVHAEIFVDPQTHTLRGISCATVFNGIRRAFEEEKDVTCFLIVCFLRDRSADEAAQVLDDILPYVKEGLVRGVGLDSAEVGNLPSKFTRVFARARELGLHRERIDHGVRCMEDPALVEHLRTHRIPLTVCPSSNVRLRVFPTLAESNIGAIIKAGLTVTLNSDDPAYFGGSYVGDNYAQVAETFGLSLGDVETLARNSIEASFLSDSERQRHLALINAWKLSLS</sequence>
<dbReference type="RefSeq" id="XP_004332938.1">
    <property type="nucleotide sequence ID" value="XM_004332890.1"/>
</dbReference>
<dbReference type="VEuPathDB" id="AmoebaDB:ACA1_145780"/>
<evidence type="ECO:0000259" key="7">
    <source>
        <dbReference type="Pfam" id="PF00962"/>
    </source>
</evidence>
<dbReference type="GO" id="GO:0000034">
    <property type="term" value="F:adenine deaminase activity"/>
    <property type="evidence" value="ECO:0007669"/>
    <property type="project" value="InterPro"/>
</dbReference>
<dbReference type="EMBL" id="KB008171">
    <property type="protein sequence ID" value="ELR10925.1"/>
    <property type="molecule type" value="Genomic_DNA"/>
</dbReference>
<accession>L8GCK4</accession>
<evidence type="ECO:0000313" key="9">
    <source>
        <dbReference type="Proteomes" id="UP000011083"/>
    </source>
</evidence>
<protein>
    <submittedName>
        <fullName evidence="8">Adenosine deaminase</fullName>
    </submittedName>
</protein>
<name>L8GCK4_ACACF</name>
<dbReference type="KEGG" id="acan:ACA1_145780"/>
<gene>
    <name evidence="8" type="ORF">ACA1_145780</name>
</gene>
<dbReference type="Pfam" id="PF19326">
    <property type="entry name" value="AMP_deaminase"/>
    <property type="match status" value="1"/>
</dbReference>
<dbReference type="GO" id="GO:0005829">
    <property type="term" value="C:cytosol"/>
    <property type="evidence" value="ECO:0007669"/>
    <property type="project" value="TreeGrafter"/>
</dbReference>
<dbReference type="GO" id="GO:0032264">
    <property type="term" value="P:IMP salvage"/>
    <property type="evidence" value="ECO:0007669"/>
    <property type="project" value="InterPro"/>
</dbReference>
<evidence type="ECO:0000256" key="6">
    <source>
        <dbReference type="ARBA" id="ARBA00023080"/>
    </source>
</evidence>
<proteinExistence type="inferred from homology"/>
<dbReference type="Pfam" id="PF00962">
    <property type="entry name" value="A_deaminase"/>
    <property type="match status" value="1"/>
</dbReference>
<evidence type="ECO:0000256" key="4">
    <source>
        <dbReference type="ARBA" id="ARBA00022801"/>
    </source>
</evidence>
<dbReference type="GO" id="GO:0046872">
    <property type="term" value="F:metal ion binding"/>
    <property type="evidence" value="ECO:0007669"/>
    <property type="project" value="UniProtKB-KW"/>
</dbReference>